<feature type="domain" description="Sigma-54 factor interaction" evidence="8">
    <location>
        <begin position="144"/>
        <end position="373"/>
    </location>
</feature>
<protein>
    <submittedName>
        <fullName evidence="10">Sigma-54-dependent Fis family transcriptional regulator</fullName>
    </submittedName>
</protein>
<dbReference type="PROSITE" id="PS00676">
    <property type="entry name" value="SIGMA54_INTERACT_2"/>
    <property type="match status" value="1"/>
</dbReference>
<evidence type="ECO:0000256" key="2">
    <source>
        <dbReference type="ARBA" id="ARBA00022840"/>
    </source>
</evidence>
<dbReference type="PROSITE" id="PS00675">
    <property type="entry name" value="SIGMA54_INTERACT_1"/>
    <property type="match status" value="1"/>
</dbReference>
<gene>
    <name evidence="10" type="ORF">G4L39_10245</name>
</gene>
<dbReference type="InterPro" id="IPR001789">
    <property type="entry name" value="Sig_transdc_resp-reg_receiver"/>
</dbReference>
<dbReference type="InterPro" id="IPR025662">
    <property type="entry name" value="Sigma_54_int_dom_ATP-bd_1"/>
</dbReference>
<dbReference type="SUPFAM" id="SSF52172">
    <property type="entry name" value="CheY-like"/>
    <property type="match status" value="1"/>
</dbReference>
<accession>A0A6M1RWF7</accession>
<dbReference type="Pfam" id="PF02954">
    <property type="entry name" value="HTH_8"/>
    <property type="match status" value="1"/>
</dbReference>
<dbReference type="PROSITE" id="PS50045">
    <property type="entry name" value="SIGMA54_INTERACT_4"/>
    <property type="match status" value="1"/>
</dbReference>
<dbReference type="InterPro" id="IPR011006">
    <property type="entry name" value="CheY-like_superfamily"/>
</dbReference>
<evidence type="ECO:0000259" key="9">
    <source>
        <dbReference type="PROSITE" id="PS50110"/>
    </source>
</evidence>
<dbReference type="Proteomes" id="UP000477311">
    <property type="component" value="Unassembled WGS sequence"/>
</dbReference>
<dbReference type="SMART" id="SM00382">
    <property type="entry name" value="AAA"/>
    <property type="match status" value="1"/>
</dbReference>
<dbReference type="Pfam" id="PF00158">
    <property type="entry name" value="Sigma54_activat"/>
    <property type="match status" value="1"/>
</dbReference>
<dbReference type="GO" id="GO:0005524">
    <property type="term" value="F:ATP binding"/>
    <property type="evidence" value="ECO:0007669"/>
    <property type="project" value="UniProtKB-KW"/>
</dbReference>
<dbReference type="Gene3D" id="3.40.50.300">
    <property type="entry name" value="P-loop containing nucleotide triphosphate hydrolases"/>
    <property type="match status" value="1"/>
</dbReference>
<proteinExistence type="predicted"/>
<dbReference type="InterPro" id="IPR058031">
    <property type="entry name" value="AAA_lid_NorR"/>
</dbReference>
<dbReference type="InterPro" id="IPR009057">
    <property type="entry name" value="Homeodomain-like_sf"/>
</dbReference>
<keyword evidence="6" id="KW-0804">Transcription</keyword>
<keyword evidence="5" id="KW-0010">Activator</keyword>
<evidence type="ECO:0000256" key="1">
    <source>
        <dbReference type="ARBA" id="ARBA00022741"/>
    </source>
</evidence>
<dbReference type="GO" id="GO:0006355">
    <property type="term" value="P:regulation of DNA-templated transcription"/>
    <property type="evidence" value="ECO:0007669"/>
    <property type="project" value="InterPro"/>
</dbReference>
<dbReference type="InterPro" id="IPR002078">
    <property type="entry name" value="Sigma_54_int"/>
</dbReference>
<evidence type="ECO:0000313" key="10">
    <source>
        <dbReference type="EMBL" id="NGO39771.1"/>
    </source>
</evidence>
<dbReference type="FunFam" id="3.40.50.300:FF:000006">
    <property type="entry name" value="DNA-binding transcriptional regulator NtrC"/>
    <property type="match status" value="1"/>
</dbReference>
<keyword evidence="7" id="KW-0597">Phosphoprotein</keyword>
<feature type="domain" description="Response regulatory" evidence="9">
    <location>
        <begin position="5"/>
        <end position="118"/>
    </location>
</feature>
<feature type="modified residue" description="4-aspartylphosphate" evidence="7">
    <location>
        <position position="53"/>
    </location>
</feature>
<dbReference type="PANTHER" id="PTHR32071">
    <property type="entry name" value="TRANSCRIPTIONAL REGULATORY PROTEIN"/>
    <property type="match status" value="1"/>
</dbReference>
<evidence type="ECO:0000256" key="3">
    <source>
        <dbReference type="ARBA" id="ARBA00023015"/>
    </source>
</evidence>
<evidence type="ECO:0000256" key="6">
    <source>
        <dbReference type="ARBA" id="ARBA00023163"/>
    </source>
</evidence>
<dbReference type="CDD" id="cd00156">
    <property type="entry name" value="REC"/>
    <property type="match status" value="1"/>
</dbReference>
<dbReference type="InterPro" id="IPR027417">
    <property type="entry name" value="P-loop_NTPase"/>
</dbReference>
<dbReference type="InterPro" id="IPR025943">
    <property type="entry name" value="Sigma_54_int_dom_ATP-bd_2"/>
</dbReference>
<dbReference type="FunFam" id="1.10.8.60:FF:000014">
    <property type="entry name" value="DNA-binding transcriptional regulator NtrC"/>
    <property type="match status" value="1"/>
</dbReference>
<keyword evidence="2" id="KW-0067">ATP-binding</keyword>
<evidence type="ECO:0000256" key="4">
    <source>
        <dbReference type="ARBA" id="ARBA00023125"/>
    </source>
</evidence>
<dbReference type="SUPFAM" id="SSF46689">
    <property type="entry name" value="Homeodomain-like"/>
    <property type="match status" value="1"/>
</dbReference>
<dbReference type="EMBL" id="JAAKYA010000071">
    <property type="protein sequence ID" value="NGO39771.1"/>
    <property type="molecule type" value="Genomic_DNA"/>
</dbReference>
<dbReference type="PROSITE" id="PS50110">
    <property type="entry name" value="RESPONSE_REGULATORY"/>
    <property type="match status" value="1"/>
</dbReference>
<dbReference type="PROSITE" id="PS00688">
    <property type="entry name" value="SIGMA54_INTERACT_3"/>
    <property type="match status" value="1"/>
</dbReference>
<dbReference type="SMART" id="SM00448">
    <property type="entry name" value="REC"/>
    <property type="match status" value="1"/>
</dbReference>
<comment type="caution">
    <text evidence="10">The sequence shown here is derived from an EMBL/GenBank/DDBJ whole genome shotgun (WGS) entry which is preliminary data.</text>
</comment>
<dbReference type="Gene3D" id="3.40.50.2300">
    <property type="match status" value="1"/>
</dbReference>
<dbReference type="GO" id="GO:0043565">
    <property type="term" value="F:sequence-specific DNA binding"/>
    <property type="evidence" value="ECO:0007669"/>
    <property type="project" value="InterPro"/>
</dbReference>
<keyword evidence="1" id="KW-0547">Nucleotide-binding</keyword>
<evidence type="ECO:0000259" key="8">
    <source>
        <dbReference type="PROSITE" id="PS50045"/>
    </source>
</evidence>
<dbReference type="InterPro" id="IPR003593">
    <property type="entry name" value="AAA+_ATPase"/>
</dbReference>
<keyword evidence="11" id="KW-1185">Reference proteome</keyword>
<sequence length="460" mass="52135">MNKPTVLIVDDEKPTREGLRAALEDRFEVYVAEDAHAAMDLLEREPVDVLLTDFRLPLEDGMKLIRRAKSLSRPPVCILMTAYGSEELAVEAMKQGADDYIPKGRMQIDELEMRIQRALRQRHLESENLALQQQLNQRYGLEHLVGESPAMKEVFEIVRQVAPTRATVLLLGESGTGKEVIARAIHQLSPRARMPMVIVHCAALAPTLLESELFGHEKGAFTGAHERRIGRFEQAHGGTLFLDEIGEIDATLQIKLLRFLGERTFERVGSNKTLTADVRLIAATNKDLAQMVREGRFREDLYFRLRVVEIRLPPLRERREDIPLLAHRFLREFAAENQKPVRDFTMDAMEALLKYPWPGNVRELRTAIEHAVVLCRGDRITLRDLPASVREAVAVPVAPPAASVLTSADLTLKDAERELILRALRETGGNRTLAARKIGISRRTLYRKLKQYRIEDSGED</sequence>
<dbReference type="GO" id="GO:0000160">
    <property type="term" value="P:phosphorelay signal transduction system"/>
    <property type="evidence" value="ECO:0007669"/>
    <property type="project" value="InterPro"/>
</dbReference>
<dbReference type="CDD" id="cd00009">
    <property type="entry name" value="AAA"/>
    <property type="match status" value="1"/>
</dbReference>
<evidence type="ECO:0000256" key="7">
    <source>
        <dbReference type="PROSITE-ProRule" id="PRU00169"/>
    </source>
</evidence>
<dbReference type="Gene3D" id="1.10.10.60">
    <property type="entry name" value="Homeodomain-like"/>
    <property type="match status" value="1"/>
</dbReference>
<dbReference type="InterPro" id="IPR025944">
    <property type="entry name" value="Sigma_54_int_dom_CS"/>
</dbReference>
<keyword evidence="4" id="KW-0238">DNA-binding</keyword>
<name>A0A6M1RWF7_9BACT</name>
<dbReference type="PRINTS" id="PR01590">
    <property type="entry name" value="HTHFIS"/>
</dbReference>
<organism evidence="10 11">
    <name type="scientific">Limisphaera ngatamarikiensis</name>
    <dbReference type="NCBI Taxonomy" id="1324935"/>
    <lineage>
        <taxon>Bacteria</taxon>
        <taxon>Pseudomonadati</taxon>
        <taxon>Verrucomicrobiota</taxon>
        <taxon>Verrucomicrobiia</taxon>
        <taxon>Limisphaerales</taxon>
        <taxon>Limisphaeraceae</taxon>
        <taxon>Limisphaera</taxon>
    </lineage>
</organism>
<dbReference type="RefSeq" id="WP_165107995.1">
    <property type="nucleotide sequence ID" value="NZ_JAAKYA010000071.1"/>
</dbReference>
<keyword evidence="3" id="KW-0805">Transcription regulation</keyword>
<dbReference type="Gene3D" id="1.10.8.60">
    <property type="match status" value="1"/>
</dbReference>
<dbReference type="InterPro" id="IPR002197">
    <property type="entry name" value="HTH_Fis"/>
</dbReference>
<evidence type="ECO:0000313" key="11">
    <source>
        <dbReference type="Proteomes" id="UP000477311"/>
    </source>
</evidence>
<evidence type="ECO:0000256" key="5">
    <source>
        <dbReference type="ARBA" id="ARBA00023159"/>
    </source>
</evidence>
<dbReference type="Pfam" id="PF25601">
    <property type="entry name" value="AAA_lid_14"/>
    <property type="match status" value="1"/>
</dbReference>
<dbReference type="Pfam" id="PF00072">
    <property type="entry name" value="Response_reg"/>
    <property type="match status" value="1"/>
</dbReference>
<reference evidence="10 11" key="1">
    <citation type="submission" date="2020-02" db="EMBL/GenBank/DDBJ databases">
        <title>Draft genome sequence of Limisphaera ngatamarikiensis NGM72.4T, a thermophilic Verrucomicrobia grouped in subdivision 3.</title>
        <authorList>
            <person name="Carere C.R."/>
            <person name="Steen J."/>
            <person name="Hugenholtz P."/>
            <person name="Stott M.B."/>
        </authorList>
    </citation>
    <scope>NUCLEOTIDE SEQUENCE [LARGE SCALE GENOMIC DNA]</scope>
    <source>
        <strain evidence="10 11">NGM72.4</strain>
    </source>
</reference>
<dbReference type="SUPFAM" id="SSF52540">
    <property type="entry name" value="P-loop containing nucleoside triphosphate hydrolases"/>
    <property type="match status" value="1"/>
</dbReference>
<dbReference type="AlphaFoldDB" id="A0A6M1RWF7"/>